<dbReference type="AlphaFoldDB" id="T1EY77"/>
<dbReference type="KEGG" id="hro:HELRODRAFT_166531"/>
<evidence type="ECO:0000313" key="2">
    <source>
        <dbReference type="EnsemblMetazoa" id="HelroP166531"/>
    </source>
</evidence>
<protein>
    <submittedName>
        <fullName evidence="1 2">Uncharacterized protein</fullName>
    </submittedName>
</protein>
<dbReference type="CTD" id="20201527"/>
<dbReference type="Proteomes" id="UP000015101">
    <property type="component" value="Unassembled WGS sequence"/>
</dbReference>
<name>T1EY77_HELRO</name>
<dbReference type="InParanoid" id="T1EY77"/>
<proteinExistence type="predicted"/>
<organism evidence="2 3">
    <name type="scientific">Helobdella robusta</name>
    <name type="common">Californian leech</name>
    <dbReference type="NCBI Taxonomy" id="6412"/>
    <lineage>
        <taxon>Eukaryota</taxon>
        <taxon>Metazoa</taxon>
        <taxon>Spiralia</taxon>
        <taxon>Lophotrochozoa</taxon>
        <taxon>Annelida</taxon>
        <taxon>Clitellata</taxon>
        <taxon>Hirudinea</taxon>
        <taxon>Rhynchobdellida</taxon>
        <taxon>Glossiphoniidae</taxon>
        <taxon>Helobdella</taxon>
    </lineage>
</organism>
<reference evidence="1 3" key="2">
    <citation type="journal article" date="2013" name="Nature">
        <title>Insights into bilaterian evolution from three spiralian genomes.</title>
        <authorList>
            <person name="Simakov O."/>
            <person name="Marletaz F."/>
            <person name="Cho S.J."/>
            <person name="Edsinger-Gonzales E."/>
            <person name="Havlak P."/>
            <person name="Hellsten U."/>
            <person name="Kuo D.H."/>
            <person name="Larsson T."/>
            <person name="Lv J."/>
            <person name="Arendt D."/>
            <person name="Savage R."/>
            <person name="Osoegawa K."/>
            <person name="de Jong P."/>
            <person name="Grimwood J."/>
            <person name="Chapman J.A."/>
            <person name="Shapiro H."/>
            <person name="Aerts A."/>
            <person name="Otillar R.P."/>
            <person name="Terry A.Y."/>
            <person name="Boore J.L."/>
            <person name="Grigoriev I.V."/>
            <person name="Lindberg D.R."/>
            <person name="Seaver E.C."/>
            <person name="Weisblat D.A."/>
            <person name="Putnam N.H."/>
            <person name="Rokhsar D.S."/>
        </authorList>
    </citation>
    <scope>NUCLEOTIDE SEQUENCE</scope>
</reference>
<keyword evidence="3" id="KW-1185">Reference proteome</keyword>
<dbReference type="EMBL" id="KB095812">
    <property type="protein sequence ID" value="ESO11530.1"/>
    <property type="molecule type" value="Genomic_DNA"/>
</dbReference>
<sequence>MSAGSILVKHFHDVYAELSRDGRLSLFDDDLSLRPRKTIQASSRAKNKIRLSSDYSEKLLLPVCTIMSGKIKTKWFLCYNQIEKKSVKCLLFEICYSDCVMAKKFFDRTATSQENDLEQKRLRSLYSRKPNYNDNDAAAADF</sequence>
<dbReference type="EMBL" id="AMQM01002442">
    <property type="status" value="NOT_ANNOTATED_CDS"/>
    <property type="molecule type" value="Genomic_DNA"/>
</dbReference>
<accession>T1EY77</accession>
<dbReference type="RefSeq" id="XP_009010018.1">
    <property type="nucleotide sequence ID" value="XM_009011770.1"/>
</dbReference>
<gene>
    <name evidence="2" type="primary">20201527</name>
    <name evidence="1" type="ORF">HELRODRAFT_166531</name>
</gene>
<reference evidence="2" key="3">
    <citation type="submission" date="2015-06" db="UniProtKB">
        <authorList>
            <consortium name="EnsemblMetazoa"/>
        </authorList>
    </citation>
    <scope>IDENTIFICATION</scope>
</reference>
<dbReference type="HOGENOM" id="CLU_1817861_0_0_1"/>
<evidence type="ECO:0000313" key="1">
    <source>
        <dbReference type="EMBL" id="ESO11530.1"/>
    </source>
</evidence>
<evidence type="ECO:0000313" key="3">
    <source>
        <dbReference type="Proteomes" id="UP000015101"/>
    </source>
</evidence>
<reference evidence="3" key="1">
    <citation type="submission" date="2012-12" db="EMBL/GenBank/DDBJ databases">
        <authorList>
            <person name="Hellsten U."/>
            <person name="Grimwood J."/>
            <person name="Chapman J.A."/>
            <person name="Shapiro H."/>
            <person name="Aerts A."/>
            <person name="Otillar R.P."/>
            <person name="Terry A.Y."/>
            <person name="Boore J.L."/>
            <person name="Simakov O."/>
            <person name="Marletaz F."/>
            <person name="Cho S.-J."/>
            <person name="Edsinger-Gonzales E."/>
            <person name="Havlak P."/>
            <person name="Kuo D.-H."/>
            <person name="Larsson T."/>
            <person name="Lv J."/>
            <person name="Arendt D."/>
            <person name="Savage R."/>
            <person name="Osoegawa K."/>
            <person name="de Jong P."/>
            <person name="Lindberg D.R."/>
            <person name="Seaver E.C."/>
            <person name="Weisblat D.A."/>
            <person name="Putnam N.H."/>
            <person name="Grigoriev I.V."/>
            <person name="Rokhsar D.S."/>
        </authorList>
    </citation>
    <scope>NUCLEOTIDE SEQUENCE</scope>
</reference>
<dbReference type="EnsemblMetazoa" id="HelroT166531">
    <property type="protein sequence ID" value="HelroP166531"/>
    <property type="gene ID" value="HelroG166531"/>
</dbReference>
<dbReference type="GeneID" id="20201527"/>